<name>A0ABV7YTR6_9BACT</name>
<evidence type="ECO:0000256" key="2">
    <source>
        <dbReference type="RuleBase" id="RU003875"/>
    </source>
</evidence>
<dbReference type="RefSeq" id="WP_379836206.1">
    <property type="nucleotide sequence ID" value="NZ_JBHRYQ010000001.1"/>
</dbReference>
<dbReference type="EMBL" id="JBHRYQ010000001">
    <property type="protein sequence ID" value="MFC3810242.1"/>
    <property type="molecule type" value="Genomic_DNA"/>
</dbReference>
<dbReference type="Gene3D" id="1.20.1260.10">
    <property type="match status" value="1"/>
</dbReference>
<dbReference type="PANTHER" id="PTHR42932">
    <property type="entry name" value="GENERAL STRESS PROTEIN 20U"/>
    <property type="match status" value="1"/>
</dbReference>
<comment type="caution">
    <text evidence="4">The sequence shown here is derived from an EMBL/GenBank/DDBJ whole genome shotgun (WGS) entry which is preliminary data.</text>
</comment>
<evidence type="ECO:0000313" key="4">
    <source>
        <dbReference type="EMBL" id="MFC3810242.1"/>
    </source>
</evidence>
<dbReference type="InterPro" id="IPR023188">
    <property type="entry name" value="DPS_DNA-bd_CS"/>
</dbReference>
<evidence type="ECO:0000256" key="1">
    <source>
        <dbReference type="ARBA" id="ARBA00009497"/>
    </source>
</evidence>
<dbReference type="PANTHER" id="PTHR42932:SF1">
    <property type="entry name" value="GENERAL STRESS PROTEIN 20U"/>
    <property type="match status" value="1"/>
</dbReference>
<dbReference type="SUPFAM" id="SSF47240">
    <property type="entry name" value="Ferritin-like"/>
    <property type="match status" value="1"/>
</dbReference>
<comment type="similarity">
    <text evidence="1 2">Belongs to the Dps family.</text>
</comment>
<dbReference type="Proteomes" id="UP001595616">
    <property type="component" value="Unassembled WGS sequence"/>
</dbReference>
<dbReference type="InterPro" id="IPR008331">
    <property type="entry name" value="Ferritin_DPS_dom"/>
</dbReference>
<dbReference type="InterPro" id="IPR012347">
    <property type="entry name" value="Ferritin-like"/>
</dbReference>
<dbReference type="PRINTS" id="PR01346">
    <property type="entry name" value="HELNAPAPROT"/>
</dbReference>
<proteinExistence type="inferred from homology"/>
<dbReference type="InterPro" id="IPR002177">
    <property type="entry name" value="DPS_DNA-bd"/>
</dbReference>
<dbReference type="CDD" id="cd01043">
    <property type="entry name" value="DPS"/>
    <property type="match status" value="1"/>
</dbReference>
<reference evidence="5" key="1">
    <citation type="journal article" date="2019" name="Int. J. Syst. Evol. Microbiol.">
        <title>The Global Catalogue of Microorganisms (GCM) 10K type strain sequencing project: providing services to taxonomists for standard genome sequencing and annotation.</title>
        <authorList>
            <consortium name="The Broad Institute Genomics Platform"/>
            <consortium name="The Broad Institute Genome Sequencing Center for Infectious Disease"/>
            <person name="Wu L."/>
            <person name="Ma J."/>
        </authorList>
    </citation>
    <scope>NUCLEOTIDE SEQUENCE [LARGE SCALE GENOMIC DNA]</scope>
    <source>
        <strain evidence="5">CECT 7956</strain>
    </source>
</reference>
<evidence type="ECO:0000259" key="3">
    <source>
        <dbReference type="Pfam" id="PF00210"/>
    </source>
</evidence>
<protein>
    <submittedName>
        <fullName evidence="4">Dps family protein</fullName>
    </submittedName>
</protein>
<keyword evidence="5" id="KW-1185">Reference proteome</keyword>
<sequence>MEANIGLTQKDTKEVVGILNTLLSDQHILYMKLRNYHWNIEGASFLELHTFFEKLYNELEGIIDLTAERIRKLGKKPLGSFKEFLENANLKEAKSGVSDSKTILEDLLNSYESTIIWMRENIETVSEEKDYGTEDMLVGIMKSCEEAAWMLRAYLSK</sequence>
<dbReference type="PIRSF" id="PIRSF005900">
    <property type="entry name" value="Dps"/>
    <property type="match status" value="1"/>
</dbReference>
<evidence type="ECO:0000313" key="5">
    <source>
        <dbReference type="Proteomes" id="UP001595616"/>
    </source>
</evidence>
<feature type="domain" description="Ferritin/DPS" evidence="3">
    <location>
        <begin position="18"/>
        <end position="157"/>
    </location>
</feature>
<accession>A0ABV7YTR6</accession>
<dbReference type="PROSITE" id="PS00818">
    <property type="entry name" value="DPS_1"/>
    <property type="match status" value="1"/>
</dbReference>
<dbReference type="InterPro" id="IPR009078">
    <property type="entry name" value="Ferritin-like_SF"/>
</dbReference>
<organism evidence="4 5">
    <name type="scientific">Lacihabitans lacunae</name>
    <dbReference type="NCBI Taxonomy" id="1028214"/>
    <lineage>
        <taxon>Bacteria</taxon>
        <taxon>Pseudomonadati</taxon>
        <taxon>Bacteroidota</taxon>
        <taxon>Cytophagia</taxon>
        <taxon>Cytophagales</taxon>
        <taxon>Leadbetterellaceae</taxon>
        <taxon>Lacihabitans</taxon>
    </lineage>
</organism>
<dbReference type="Pfam" id="PF00210">
    <property type="entry name" value="Ferritin"/>
    <property type="match status" value="1"/>
</dbReference>
<gene>
    <name evidence="4" type="ORF">ACFOOI_06225</name>
</gene>